<dbReference type="InterPro" id="IPR005758">
    <property type="entry name" value="UDP-N-AcMur_Ala_ligase_MurC"/>
</dbReference>
<proteinExistence type="inferred from homology"/>
<keyword evidence="6 14" id="KW-0132">Cell division</keyword>
<dbReference type="Proteomes" id="UP000271256">
    <property type="component" value="Unassembled WGS sequence"/>
</dbReference>
<keyword evidence="9 14" id="KW-0133">Cell shape</keyword>
<protein>
    <recommendedName>
        <fullName evidence="3 14">UDP-N-acetylmuramate--L-alanine ligase</fullName>
        <ecNumber evidence="3 14">6.3.2.8</ecNumber>
    </recommendedName>
    <alternativeName>
        <fullName evidence="14">UDP-N-acetylmuramoyl-L-alanine synthetase</fullName>
    </alternativeName>
</protein>
<keyword evidence="12 14" id="KW-0961">Cell wall biogenesis/degradation</keyword>
<dbReference type="SUPFAM" id="SSF51984">
    <property type="entry name" value="MurCD N-terminal domain"/>
    <property type="match status" value="1"/>
</dbReference>
<evidence type="ECO:0000256" key="6">
    <source>
        <dbReference type="ARBA" id="ARBA00022618"/>
    </source>
</evidence>
<evidence type="ECO:0000256" key="7">
    <source>
        <dbReference type="ARBA" id="ARBA00022741"/>
    </source>
</evidence>
<keyword evidence="7 14" id="KW-0547">Nucleotide-binding</keyword>
<dbReference type="HAMAP" id="MF_00046">
    <property type="entry name" value="MurC"/>
    <property type="match status" value="1"/>
</dbReference>
<accession>A0A494X3M9</accession>
<comment type="pathway">
    <text evidence="2 14">Cell wall biogenesis; peptidoglycan biosynthesis.</text>
</comment>
<dbReference type="GO" id="GO:0005524">
    <property type="term" value="F:ATP binding"/>
    <property type="evidence" value="ECO:0007669"/>
    <property type="project" value="UniProtKB-UniRule"/>
</dbReference>
<dbReference type="InterPro" id="IPR050061">
    <property type="entry name" value="MurCDEF_pg_biosynth"/>
</dbReference>
<evidence type="ECO:0000256" key="13">
    <source>
        <dbReference type="ARBA" id="ARBA00047833"/>
    </source>
</evidence>
<evidence type="ECO:0000256" key="2">
    <source>
        <dbReference type="ARBA" id="ARBA00004752"/>
    </source>
</evidence>
<dbReference type="GO" id="GO:0009252">
    <property type="term" value="P:peptidoglycan biosynthetic process"/>
    <property type="evidence" value="ECO:0007669"/>
    <property type="project" value="UniProtKB-UniRule"/>
</dbReference>
<evidence type="ECO:0000313" key="19">
    <source>
        <dbReference type="Proteomes" id="UP000271256"/>
    </source>
</evidence>
<dbReference type="InterPro" id="IPR036615">
    <property type="entry name" value="Mur_ligase_C_dom_sf"/>
</dbReference>
<dbReference type="PANTHER" id="PTHR43445">
    <property type="entry name" value="UDP-N-ACETYLMURAMATE--L-ALANINE LIGASE-RELATED"/>
    <property type="match status" value="1"/>
</dbReference>
<evidence type="ECO:0000256" key="10">
    <source>
        <dbReference type="ARBA" id="ARBA00022984"/>
    </source>
</evidence>
<dbReference type="RefSeq" id="WP_121451865.1">
    <property type="nucleotide sequence ID" value="NZ_RBWE01000001.1"/>
</dbReference>
<dbReference type="SUPFAM" id="SSF53244">
    <property type="entry name" value="MurD-like peptide ligases, peptide-binding domain"/>
    <property type="match status" value="1"/>
</dbReference>
<name>A0A494X3M9_9FIRM</name>
<dbReference type="InterPro" id="IPR004101">
    <property type="entry name" value="Mur_ligase_C"/>
</dbReference>
<comment type="catalytic activity">
    <reaction evidence="13 14">
        <text>UDP-N-acetyl-alpha-D-muramate + L-alanine + ATP = UDP-N-acetyl-alpha-D-muramoyl-L-alanine + ADP + phosphate + H(+)</text>
        <dbReference type="Rhea" id="RHEA:23372"/>
        <dbReference type="ChEBI" id="CHEBI:15378"/>
        <dbReference type="ChEBI" id="CHEBI:30616"/>
        <dbReference type="ChEBI" id="CHEBI:43474"/>
        <dbReference type="ChEBI" id="CHEBI:57972"/>
        <dbReference type="ChEBI" id="CHEBI:70757"/>
        <dbReference type="ChEBI" id="CHEBI:83898"/>
        <dbReference type="ChEBI" id="CHEBI:456216"/>
        <dbReference type="EC" id="6.3.2.8"/>
    </reaction>
</comment>
<evidence type="ECO:0000259" key="16">
    <source>
        <dbReference type="Pfam" id="PF02875"/>
    </source>
</evidence>
<dbReference type="NCBIfam" id="TIGR01082">
    <property type="entry name" value="murC"/>
    <property type="match status" value="1"/>
</dbReference>
<evidence type="ECO:0000256" key="12">
    <source>
        <dbReference type="ARBA" id="ARBA00023316"/>
    </source>
</evidence>
<dbReference type="UniPathway" id="UPA00219"/>
<dbReference type="SUPFAM" id="SSF53623">
    <property type="entry name" value="MurD-like peptide ligases, catalytic domain"/>
    <property type="match status" value="1"/>
</dbReference>
<evidence type="ECO:0000256" key="11">
    <source>
        <dbReference type="ARBA" id="ARBA00023306"/>
    </source>
</evidence>
<dbReference type="InterPro" id="IPR036565">
    <property type="entry name" value="Mur-like_cat_sf"/>
</dbReference>
<dbReference type="Gene3D" id="3.90.190.20">
    <property type="entry name" value="Mur ligase, C-terminal domain"/>
    <property type="match status" value="1"/>
</dbReference>
<evidence type="ECO:0000256" key="4">
    <source>
        <dbReference type="ARBA" id="ARBA00022490"/>
    </source>
</evidence>
<dbReference type="InterPro" id="IPR013221">
    <property type="entry name" value="Mur_ligase_cen"/>
</dbReference>
<evidence type="ECO:0000259" key="17">
    <source>
        <dbReference type="Pfam" id="PF08245"/>
    </source>
</evidence>
<dbReference type="GO" id="GO:0008763">
    <property type="term" value="F:UDP-N-acetylmuramate-L-alanine ligase activity"/>
    <property type="evidence" value="ECO:0007669"/>
    <property type="project" value="UniProtKB-UniRule"/>
</dbReference>
<evidence type="ECO:0000256" key="14">
    <source>
        <dbReference type="HAMAP-Rule" id="MF_00046"/>
    </source>
</evidence>
<keyword evidence="4 14" id="KW-0963">Cytoplasm</keyword>
<keyword evidence="5 14" id="KW-0436">Ligase</keyword>
<feature type="domain" description="Mur ligase N-terminal catalytic" evidence="15">
    <location>
        <begin position="8"/>
        <end position="105"/>
    </location>
</feature>
<dbReference type="Gene3D" id="3.40.1190.10">
    <property type="entry name" value="Mur-like, catalytic domain"/>
    <property type="match status" value="1"/>
</dbReference>
<dbReference type="GO" id="GO:0051301">
    <property type="term" value="P:cell division"/>
    <property type="evidence" value="ECO:0007669"/>
    <property type="project" value="UniProtKB-KW"/>
</dbReference>
<dbReference type="EMBL" id="RBWE01000001">
    <property type="protein sequence ID" value="RKO67454.1"/>
    <property type="molecule type" value="Genomic_DNA"/>
</dbReference>
<keyword evidence="19" id="KW-1185">Reference proteome</keyword>
<evidence type="ECO:0000259" key="15">
    <source>
        <dbReference type="Pfam" id="PF01225"/>
    </source>
</evidence>
<dbReference type="GO" id="GO:0005737">
    <property type="term" value="C:cytoplasm"/>
    <property type="evidence" value="ECO:0007669"/>
    <property type="project" value="UniProtKB-SubCell"/>
</dbReference>
<dbReference type="Gene3D" id="3.40.50.720">
    <property type="entry name" value="NAD(P)-binding Rossmann-like Domain"/>
    <property type="match status" value="1"/>
</dbReference>
<organism evidence="18 19">
    <name type="scientific">Desulfofundulus salinus</name>
    <dbReference type="NCBI Taxonomy" id="2419843"/>
    <lineage>
        <taxon>Bacteria</taxon>
        <taxon>Bacillati</taxon>
        <taxon>Bacillota</taxon>
        <taxon>Clostridia</taxon>
        <taxon>Eubacteriales</taxon>
        <taxon>Peptococcaceae</taxon>
        <taxon>Desulfofundulus</taxon>
    </lineage>
</organism>
<evidence type="ECO:0000313" key="18">
    <source>
        <dbReference type="EMBL" id="RKO67454.1"/>
    </source>
</evidence>
<feature type="binding site" evidence="14">
    <location>
        <begin position="112"/>
        <end position="118"/>
    </location>
    <ligand>
        <name>ATP</name>
        <dbReference type="ChEBI" id="CHEBI:30616"/>
    </ligand>
</feature>
<reference evidence="18 19" key="1">
    <citation type="submission" date="2018-10" db="EMBL/GenBank/DDBJ databases">
        <authorList>
            <person name="Grouzdev D.S."/>
            <person name="Krutkina M.S."/>
            <person name="Tourova T.P."/>
            <person name="Nazina T.N."/>
        </authorList>
    </citation>
    <scope>NUCLEOTIDE SEQUENCE [LARGE SCALE GENOMIC DNA]</scope>
    <source>
        <strain evidence="18 19">435</strain>
    </source>
</reference>
<comment type="subcellular location">
    <subcellularLocation>
        <location evidence="1 14">Cytoplasm</location>
    </subcellularLocation>
</comment>
<feature type="domain" description="Mur ligase C-terminal" evidence="16">
    <location>
        <begin position="312"/>
        <end position="442"/>
    </location>
</feature>
<comment type="function">
    <text evidence="14">Cell wall formation.</text>
</comment>
<evidence type="ECO:0000256" key="9">
    <source>
        <dbReference type="ARBA" id="ARBA00022960"/>
    </source>
</evidence>
<dbReference type="Pfam" id="PF02875">
    <property type="entry name" value="Mur_ligase_C"/>
    <property type="match status" value="1"/>
</dbReference>
<comment type="similarity">
    <text evidence="14">Belongs to the MurCDEF family.</text>
</comment>
<dbReference type="GO" id="GO:0071555">
    <property type="term" value="P:cell wall organization"/>
    <property type="evidence" value="ECO:0007669"/>
    <property type="project" value="UniProtKB-KW"/>
</dbReference>
<dbReference type="OrthoDB" id="9804126at2"/>
<keyword evidence="8 14" id="KW-0067">ATP-binding</keyword>
<keyword evidence="11 14" id="KW-0131">Cell cycle</keyword>
<dbReference type="EC" id="6.3.2.8" evidence="3 14"/>
<evidence type="ECO:0000256" key="3">
    <source>
        <dbReference type="ARBA" id="ARBA00012211"/>
    </source>
</evidence>
<feature type="domain" description="Mur ligase central" evidence="17">
    <location>
        <begin position="110"/>
        <end position="290"/>
    </location>
</feature>
<gene>
    <name evidence="14" type="primary">murC</name>
    <name evidence="18" type="ORF">D7024_11085</name>
</gene>
<dbReference type="PANTHER" id="PTHR43445:SF3">
    <property type="entry name" value="UDP-N-ACETYLMURAMATE--L-ALANINE LIGASE"/>
    <property type="match status" value="1"/>
</dbReference>
<keyword evidence="10 14" id="KW-0573">Peptidoglycan synthesis</keyword>
<dbReference type="Pfam" id="PF08245">
    <property type="entry name" value="Mur_ligase_M"/>
    <property type="match status" value="1"/>
</dbReference>
<evidence type="ECO:0000256" key="5">
    <source>
        <dbReference type="ARBA" id="ARBA00022598"/>
    </source>
</evidence>
<dbReference type="Pfam" id="PF01225">
    <property type="entry name" value="Mur_ligase"/>
    <property type="match status" value="1"/>
</dbReference>
<evidence type="ECO:0000256" key="8">
    <source>
        <dbReference type="ARBA" id="ARBA00022840"/>
    </source>
</evidence>
<dbReference type="AlphaFoldDB" id="A0A494X3M9"/>
<evidence type="ECO:0000256" key="1">
    <source>
        <dbReference type="ARBA" id="ARBA00004496"/>
    </source>
</evidence>
<dbReference type="GO" id="GO:0008360">
    <property type="term" value="P:regulation of cell shape"/>
    <property type="evidence" value="ECO:0007669"/>
    <property type="project" value="UniProtKB-KW"/>
</dbReference>
<dbReference type="InterPro" id="IPR000713">
    <property type="entry name" value="Mur_ligase_N"/>
</dbReference>
<comment type="caution">
    <text evidence="18">The sequence shown here is derived from an EMBL/GenBank/DDBJ whole genome shotgun (WGS) entry which is preliminary data.</text>
</comment>
<sequence length="460" mass="50131">MQVIPRRVHFIGIGGAGMSGLASILLDLGYKISGSDLSSTDTTRRLESRGAVCHVGHAPQNLDAAQLVVISSAIKPDNAELLAAREKGIPVMHRGDLLAWLMQRQKGIAVAGAHGKTTTTSMLALVLERSGLDPTIVIGGELNDIGGNAKLGRGEYLVAEADESDGSFLKLSPLAVIVTNIEDDHLDHYGSVAEIKKAFRQFMGKVPEHGLVIACTDDPNVREVLQDLDRPVVTYGIESSGADYVLRHLSLDGERSRGEVYYHDQHLGTLELSVLGKHNMLNALAVVTAARWIGLDFQLIAQILKEFRGARRRFELLGEVGNVRVVDDYAHHPSEIKATLQAARQTEPKRLIVVFQPHRYTRTALLKEQFGEAFGEADLVIVNEIYSAGEQPIEGVNAQLIVQAIKNHGRPPVVYLPTREQIVNYLAAIALPGDLILTMGAGNVWLCGIELVKRLREKTA</sequence>